<keyword evidence="10" id="KW-0460">Magnesium</keyword>
<keyword evidence="7 20" id="KW-0808">Transferase</keyword>
<keyword evidence="8 22" id="KW-0812">Transmembrane</keyword>
<comment type="cofactor">
    <cofactor evidence="2">
        <name>Mg(2+)</name>
        <dbReference type="ChEBI" id="CHEBI:18420"/>
    </cofactor>
</comment>
<keyword evidence="15" id="KW-0464">Manganese</keyword>
<name>A0A6F9D9H5_9ASCI</name>
<keyword evidence="16 20" id="KW-1208">Phospholipid metabolism</keyword>
<dbReference type="InterPro" id="IPR000462">
    <property type="entry name" value="CDP-OH_P_trans"/>
</dbReference>
<dbReference type="PROSITE" id="PS00379">
    <property type="entry name" value="CDP_ALCOHOL_P_TRANSF"/>
    <property type="match status" value="1"/>
</dbReference>
<evidence type="ECO:0000256" key="22">
    <source>
        <dbReference type="SAM" id="Phobius"/>
    </source>
</evidence>
<dbReference type="GO" id="GO:0006661">
    <property type="term" value="P:phosphatidylinositol biosynthetic process"/>
    <property type="evidence" value="ECO:0007669"/>
    <property type="project" value="TreeGrafter"/>
</dbReference>
<dbReference type="InterPro" id="IPR014387">
    <property type="entry name" value="CDP_diag_ino_3_P_euk"/>
</dbReference>
<evidence type="ECO:0000256" key="8">
    <source>
        <dbReference type="ARBA" id="ARBA00022692"/>
    </source>
</evidence>
<keyword evidence="11 22" id="KW-1133">Transmembrane helix</keyword>
<feature type="transmembrane region" description="Helical" evidence="22">
    <location>
        <begin position="95"/>
        <end position="115"/>
    </location>
</feature>
<dbReference type="GO" id="GO:0003881">
    <property type="term" value="F:CDP-diacylglycerol-inositol 3-phosphatidyltransferase activity"/>
    <property type="evidence" value="ECO:0007669"/>
    <property type="project" value="UniProtKB-UniRule"/>
</dbReference>
<comment type="cofactor">
    <cofactor evidence="1">
        <name>Mn(2+)</name>
        <dbReference type="ChEBI" id="CHEBI:29035"/>
    </cofactor>
</comment>
<dbReference type="Gene3D" id="1.20.120.1760">
    <property type="match status" value="1"/>
</dbReference>
<organism evidence="23">
    <name type="scientific">Phallusia mammillata</name>
    <dbReference type="NCBI Taxonomy" id="59560"/>
    <lineage>
        <taxon>Eukaryota</taxon>
        <taxon>Metazoa</taxon>
        <taxon>Chordata</taxon>
        <taxon>Tunicata</taxon>
        <taxon>Ascidiacea</taxon>
        <taxon>Phlebobranchia</taxon>
        <taxon>Ascidiidae</taxon>
        <taxon>Phallusia</taxon>
    </lineage>
</organism>
<dbReference type="GO" id="GO:0046872">
    <property type="term" value="F:metal ion binding"/>
    <property type="evidence" value="ECO:0007669"/>
    <property type="project" value="UniProtKB-KW"/>
</dbReference>
<evidence type="ECO:0000256" key="19">
    <source>
        <dbReference type="ARBA" id="ARBA00070582"/>
    </source>
</evidence>
<gene>
    <name evidence="23" type="primary">Cdipt-003</name>
</gene>
<comment type="catalytic activity">
    <reaction evidence="17">
        <text>a CDP-1,2-diacyl-sn-glycerol + myo-inositol = a 1,2-diacyl-sn-glycero-3-phospho-(1D-myo-inositol) + CMP + H(+)</text>
        <dbReference type="Rhea" id="RHEA:11580"/>
        <dbReference type="ChEBI" id="CHEBI:15378"/>
        <dbReference type="ChEBI" id="CHEBI:17268"/>
        <dbReference type="ChEBI" id="CHEBI:57880"/>
        <dbReference type="ChEBI" id="CHEBI:58332"/>
        <dbReference type="ChEBI" id="CHEBI:60377"/>
        <dbReference type="EC" id="2.7.8.11"/>
    </reaction>
    <physiologicalReaction direction="left-to-right" evidence="17">
        <dbReference type="Rhea" id="RHEA:11581"/>
    </physiologicalReaction>
    <physiologicalReaction direction="right-to-left" evidence="17">
        <dbReference type="Rhea" id="RHEA:11582"/>
    </physiologicalReaction>
</comment>
<evidence type="ECO:0000256" key="13">
    <source>
        <dbReference type="ARBA" id="ARBA00023136"/>
    </source>
</evidence>
<dbReference type="InterPro" id="IPR043130">
    <property type="entry name" value="CDP-OH_PTrfase_TM_dom"/>
</dbReference>
<evidence type="ECO:0000256" key="15">
    <source>
        <dbReference type="ARBA" id="ARBA00023211"/>
    </source>
</evidence>
<feature type="transmembrane region" description="Helical" evidence="22">
    <location>
        <begin position="7"/>
        <end position="29"/>
    </location>
</feature>
<evidence type="ECO:0000256" key="2">
    <source>
        <dbReference type="ARBA" id="ARBA00001946"/>
    </source>
</evidence>
<comment type="function">
    <text evidence="18">Catalyzes the biosynthesis of phosphatidylinositol (PtdIns) as well as PtdIns:inositol exchange reaction. May thus act to reduce an excessive cellular PtdIns content. The exchange activity is due to the reverse reaction of PtdIns synthase and is dependent on CMP, which is tightly bound to the enzyme.</text>
</comment>
<feature type="transmembrane region" description="Helical" evidence="22">
    <location>
        <begin position="142"/>
        <end position="161"/>
    </location>
</feature>
<accession>A0A6F9D9H5</accession>
<proteinExistence type="evidence at transcript level"/>
<comment type="subcellular location">
    <subcellularLocation>
        <location evidence="3">Membrane</location>
        <topology evidence="3">Multi-pass membrane protein</topology>
    </subcellularLocation>
</comment>
<evidence type="ECO:0000256" key="11">
    <source>
        <dbReference type="ARBA" id="ARBA00022989"/>
    </source>
</evidence>
<evidence type="ECO:0000256" key="12">
    <source>
        <dbReference type="ARBA" id="ARBA00023098"/>
    </source>
</evidence>
<keyword evidence="9" id="KW-0479">Metal-binding</keyword>
<evidence type="ECO:0000256" key="20">
    <source>
        <dbReference type="PIRNR" id="PIRNR000848"/>
    </source>
</evidence>
<feature type="transmembrane region" description="Helical" evidence="22">
    <location>
        <begin position="167"/>
        <end position="189"/>
    </location>
</feature>
<keyword evidence="12 20" id="KW-0443">Lipid metabolism</keyword>
<evidence type="ECO:0000256" key="3">
    <source>
        <dbReference type="ARBA" id="ARBA00004141"/>
    </source>
</evidence>
<dbReference type="FunFam" id="1.20.120.1760:FF:000003">
    <property type="entry name" value="CDP-diacylglycerol--inositol 3-phosphatidyltransferase"/>
    <property type="match status" value="1"/>
</dbReference>
<evidence type="ECO:0000256" key="14">
    <source>
        <dbReference type="ARBA" id="ARBA00023209"/>
    </source>
</evidence>
<evidence type="ECO:0000256" key="10">
    <source>
        <dbReference type="ARBA" id="ARBA00022842"/>
    </source>
</evidence>
<evidence type="ECO:0000256" key="6">
    <source>
        <dbReference type="ARBA" id="ARBA00022516"/>
    </source>
</evidence>
<evidence type="ECO:0000256" key="21">
    <source>
        <dbReference type="RuleBase" id="RU003750"/>
    </source>
</evidence>
<reference evidence="23" key="1">
    <citation type="submission" date="2020-04" db="EMBL/GenBank/DDBJ databases">
        <authorList>
            <person name="Neveu A P."/>
        </authorList>
    </citation>
    <scope>NUCLEOTIDE SEQUENCE</scope>
    <source>
        <tissue evidence="23">Whole embryo</tissue>
    </source>
</reference>
<keyword evidence="6 20" id="KW-0444">Lipid biosynthesis</keyword>
<evidence type="ECO:0000256" key="7">
    <source>
        <dbReference type="ARBA" id="ARBA00022679"/>
    </source>
</evidence>
<keyword evidence="13 20" id="KW-0472">Membrane</keyword>
<dbReference type="AlphaFoldDB" id="A0A6F9D9H5"/>
<dbReference type="PANTHER" id="PTHR15362">
    <property type="entry name" value="PHOSPHATIDYLINOSITOL SYNTHASE"/>
    <property type="match status" value="1"/>
</dbReference>
<comment type="similarity">
    <text evidence="4 20 21">Belongs to the CDP-alcohol phosphatidyltransferase class-I family.</text>
</comment>
<keyword evidence="14 20" id="KW-0594">Phospholipid biosynthesis</keyword>
<evidence type="ECO:0000256" key="16">
    <source>
        <dbReference type="ARBA" id="ARBA00023264"/>
    </source>
</evidence>
<evidence type="ECO:0000256" key="1">
    <source>
        <dbReference type="ARBA" id="ARBA00001936"/>
    </source>
</evidence>
<dbReference type="GO" id="GO:0016020">
    <property type="term" value="C:membrane"/>
    <property type="evidence" value="ECO:0007669"/>
    <property type="project" value="UniProtKB-SubCell"/>
</dbReference>
<protein>
    <recommendedName>
        <fullName evidence="19 20">CDP-diacylglycerol--inositol 3-phosphatidyltransferase</fullName>
        <ecNumber evidence="5 20">2.7.8.11</ecNumber>
    </recommendedName>
</protein>
<dbReference type="EMBL" id="LR783776">
    <property type="protein sequence ID" value="CAB3229333.1"/>
    <property type="molecule type" value="mRNA"/>
</dbReference>
<dbReference type="PIRSF" id="PIRSF000848">
    <property type="entry name" value="CDP_diag_ino_3_P"/>
    <property type="match status" value="1"/>
</dbReference>
<evidence type="ECO:0000256" key="4">
    <source>
        <dbReference type="ARBA" id="ARBA00010441"/>
    </source>
</evidence>
<dbReference type="Pfam" id="PF01066">
    <property type="entry name" value="CDP-OH_P_transf"/>
    <property type="match status" value="1"/>
</dbReference>
<dbReference type="InterPro" id="IPR048254">
    <property type="entry name" value="CDP_ALCOHOL_P_TRANSF_CS"/>
</dbReference>
<dbReference type="EC" id="2.7.8.11" evidence="5 20"/>
<evidence type="ECO:0000313" key="23">
    <source>
        <dbReference type="EMBL" id="CAB3229333.1"/>
    </source>
</evidence>
<evidence type="ECO:0000256" key="5">
    <source>
        <dbReference type="ARBA" id="ARBA00013212"/>
    </source>
</evidence>
<sequence>MPVTAKNILLFVPNLIGYVRIILAIASFYYMPFDYVMASSCYLLSGFLDAFDGHAARLLNQGTKFGAMLDQLTDRAATACLVVTLAHFYPKYMMWFQLSMALDIVSHWLHLHTSLMKGSSSHKSMGLDSNPIMKVYYTSRPVLFVMCAGNELFFAMLYLLHFTEGPLVPVLGLSVIRLILYISTPIMIVKAFISLIHLVDASVRLATIDADDRNKQN</sequence>
<dbReference type="PANTHER" id="PTHR15362:SF4">
    <property type="entry name" value="CDP-DIACYLGLYCEROL--INOSITOL 3-PHOSPHATIDYLTRANSFERASE"/>
    <property type="match status" value="1"/>
</dbReference>
<evidence type="ECO:0000256" key="17">
    <source>
        <dbReference type="ARBA" id="ARBA00050836"/>
    </source>
</evidence>
<evidence type="ECO:0000256" key="18">
    <source>
        <dbReference type="ARBA" id="ARBA00057387"/>
    </source>
</evidence>
<evidence type="ECO:0000256" key="9">
    <source>
        <dbReference type="ARBA" id="ARBA00022723"/>
    </source>
</evidence>
<dbReference type="GO" id="GO:0005794">
    <property type="term" value="C:Golgi apparatus"/>
    <property type="evidence" value="ECO:0007669"/>
    <property type="project" value="TreeGrafter"/>
</dbReference>